<dbReference type="Gene3D" id="1.25.40.10">
    <property type="entry name" value="Tetratricopeptide repeat domain"/>
    <property type="match status" value="1"/>
</dbReference>
<dbReference type="AlphaFoldDB" id="A0A1S1HDV8"/>
<sequence>MGWAIIAAMALAVLGLLWKFGRLPRGGLELTGAALFLGLAGYAWQGSPTLAGSPTPPRAATRQPDTATAQERAAMFPEVGGDANVLQAAQNLHEQGLDAYAIATLRAGLNRNPRSADLWVGLGNALVVYADGRMSPAAKLAFDRAAQIQPDHPGPPFFLGLAFAQAGQFDQAEAIWRGLLARSPENAPWRGDIEQRLGQLEMMRAQMGR</sequence>
<dbReference type="EMBL" id="MIPT01000001">
    <property type="protein sequence ID" value="OHT20297.1"/>
    <property type="molecule type" value="Genomic_DNA"/>
</dbReference>
<evidence type="ECO:0000313" key="1">
    <source>
        <dbReference type="EMBL" id="OHT20297.1"/>
    </source>
</evidence>
<accession>A0A1S1HDV8</accession>
<comment type="caution">
    <text evidence="1">The sequence shown here is derived from an EMBL/GenBank/DDBJ whole genome shotgun (WGS) entry which is preliminary data.</text>
</comment>
<proteinExistence type="predicted"/>
<keyword evidence="2" id="KW-1185">Reference proteome</keyword>
<reference evidence="1 2" key="1">
    <citation type="submission" date="2016-09" db="EMBL/GenBank/DDBJ databases">
        <title>Metabolic pathway, cell adaptation mechanisms and a novel monoxygenase revealed through proteogenomic-transcription analysis of a Sphingomonas haloaromaticamans strain degrading the fungicide ortho-phenylphenol.</title>
        <authorList>
            <person name="Perruchon C."/>
            <person name="Papadopoulou E.S."/>
            <person name="Rousidou C."/>
            <person name="Vasileiadis S."/>
            <person name="Tanou G."/>
            <person name="Amoutzias G."/>
            <person name="Molassiotis A."/>
            <person name="Karpouzas D.G."/>
        </authorList>
    </citation>
    <scope>NUCLEOTIDE SEQUENCE [LARGE SCALE GENOMIC DNA]</scope>
    <source>
        <strain evidence="1 2">P3</strain>
    </source>
</reference>
<dbReference type="InterPro" id="IPR011990">
    <property type="entry name" value="TPR-like_helical_dom_sf"/>
</dbReference>
<dbReference type="RefSeq" id="WP_015456912.1">
    <property type="nucleotide sequence ID" value="NZ_MIPT01000001.1"/>
</dbReference>
<dbReference type="Proteomes" id="UP000179467">
    <property type="component" value="Unassembled WGS sequence"/>
</dbReference>
<dbReference type="OrthoDB" id="7390129at2"/>
<gene>
    <name evidence="1" type="ORF">BHE75_02294</name>
</gene>
<name>A0A1S1HDV8_9SPHN</name>
<protein>
    <submittedName>
        <fullName evidence="1">Uncharacterized protein</fullName>
    </submittedName>
</protein>
<dbReference type="SUPFAM" id="SSF48452">
    <property type="entry name" value="TPR-like"/>
    <property type="match status" value="1"/>
</dbReference>
<organism evidence="1 2">
    <name type="scientific">Edaphosphingomonas haloaromaticamans</name>
    <dbReference type="NCBI Taxonomy" id="653954"/>
    <lineage>
        <taxon>Bacteria</taxon>
        <taxon>Pseudomonadati</taxon>
        <taxon>Pseudomonadota</taxon>
        <taxon>Alphaproteobacteria</taxon>
        <taxon>Sphingomonadales</taxon>
        <taxon>Rhizorhabdaceae</taxon>
        <taxon>Edaphosphingomonas</taxon>
    </lineage>
</organism>
<evidence type="ECO:0000313" key="2">
    <source>
        <dbReference type="Proteomes" id="UP000179467"/>
    </source>
</evidence>